<accession>A0A1L7XNK4</accession>
<evidence type="ECO:0000256" key="1">
    <source>
        <dbReference type="ARBA" id="ARBA00001946"/>
    </source>
</evidence>
<dbReference type="GO" id="GO:0006370">
    <property type="term" value="P:7-methylguanosine mRNA capping"/>
    <property type="evidence" value="ECO:0007669"/>
    <property type="project" value="UniProtKB-UniRule"/>
</dbReference>
<dbReference type="GO" id="GO:0140818">
    <property type="term" value="F:mRNA 5'-triphosphate monophosphatase activity"/>
    <property type="evidence" value="ECO:0007669"/>
    <property type="project" value="UniProtKB-EC"/>
</dbReference>
<comment type="function">
    <text evidence="8">First step of mRNA capping. Converts the 5'-triphosphate end of a nascent mRNA chain into a diphosphate end.</text>
</comment>
<dbReference type="OrthoDB" id="272147at2759"/>
<evidence type="ECO:0000256" key="5">
    <source>
        <dbReference type="ARBA" id="ARBA00022801"/>
    </source>
</evidence>
<proteinExistence type="inferred from homology"/>
<dbReference type="InterPro" id="IPR033469">
    <property type="entry name" value="CYTH-like_dom_sf"/>
</dbReference>
<feature type="compositionally biased region" description="Low complexity" evidence="9">
    <location>
        <begin position="176"/>
        <end position="193"/>
    </location>
</feature>
<dbReference type="AlphaFoldDB" id="A0A1L7XNK4"/>
<feature type="compositionally biased region" description="Polar residues" evidence="9">
    <location>
        <begin position="202"/>
        <end position="220"/>
    </location>
</feature>
<dbReference type="SUPFAM" id="SSF55154">
    <property type="entry name" value="CYTH-like phosphatases"/>
    <property type="match status" value="1"/>
</dbReference>
<evidence type="ECO:0000259" key="10">
    <source>
        <dbReference type="Pfam" id="PF02940"/>
    </source>
</evidence>
<evidence type="ECO:0000313" key="12">
    <source>
        <dbReference type="Proteomes" id="UP000184330"/>
    </source>
</evidence>
<comment type="similarity">
    <text evidence="3 8">Belongs to the fungal TPase family.</text>
</comment>
<dbReference type="EC" id="3.6.1.74" evidence="8"/>
<keyword evidence="4 8" id="KW-0507">mRNA processing</keyword>
<feature type="compositionally biased region" description="Basic and acidic residues" evidence="9">
    <location>
        <begin position="265"/>
        <end position="278"/>
    </location>
</feature>
<name>A0A1L7XNK4_9HELO</name>
<evidence type="ECO:0000256" key="8">
    <source>
        <dbReference type="RuleBase" id="RU367053"/>
    </source>
</evidence>
<gene>
    <name evidence="11" type="ORF">PAC_16541</name>
</gene>
<feature type="compositionally biased region" description="Polar residues" evidence="9">
    <location>
        <begin position="113"/>
        <end position="122"/>
    </location>
</feature>
<feature type="compositionally biased region" description="Low complexity" evidence="9">
    <location>
        <begin position="279"/>
        <end position="290"/>
    </location>
</feature>
<feature type="compositionally biased region" description="Pro residues" evidence="9">
    <location>
        <begin position="75"/>
        <end position="84"/>
    </location>
</feature>
<comment type="catalytic activity">
    <reaction evidence="7">
        <text>a 5'-end triphospho-ribonucleoside in mRNA + H2O = a 5'-end diphospho-ribonucleoside in mRNA + phosphate + H(+)</text>
        <dbReference type="Rhea" id="RHEA:67004"/>
        <dbReference type="Rhea" id="RHEA-COMP:17164"/>
        <dbReference type="Rhea" id="RHEA-COMP:17165"/>
        <dbReference type="ChEBI" id="CHEBI:15377"/>
        <dbReference type="ChEBI" id="CHEBI:15378"/>
        <dbReference type="ChEBI" id="CHEBI:43474"/>
        <dbReference type="ChEBI" id="CHEBI:167616"/>
        <dbReference type="ChEBI" id="CHEBI:167618"/>
        <dbReference type="EC" id="3.6.1.74"/>
    </reaction>
    <physiologicalReaction direction="left-to-right" evidence="7">
        <dbReference type="Rhea" id="RHEA:67005"/>
    </physiologicalReaction>
</comment>
<dbReference type="InterPro" id="IPR037009">
    <property type="entry name" value="mRNA_triPase_Cet1_sf"/>
</dbReference>
<feature type="region of interest" description="Disordered" evidence="9">
    <location>
        <begin position="1"/>
        <end position="353"/>
    </location>
</feature>
<dbReference type="GO" id="GO:0031533">
    <property type="term" value="C:mRNA capping enzyme complex"/>
    <property type="evidence" value="ECO:0007669"/>
    <property type="project" value="UniProtKB-UniRule"/>
</dbReference>
<dbReference type="PANTHER" id="PTHR28118:SF1">
    <property type="entry name" value="POLYNUCLEOTIDE 5'-TRIPHOSPHATASE CTL1-RELATED"/>
    <property type="match status" value="1"/>
</dbReference>
<organism evidence="11 12">
    <name type="scientific">Phialocephala subalpina</name>
    <dbReference type="NCBI Taxonomy" id="576137"/>
    <lineage>
        <taxon>Eukaryota</taxon>
        <taxon>Fungi</taxon>
        <taxon>Dikarya</taxon>
        <taxon>Ascomycota</taxon>
        <taxon>Pezizomycotina</taxon>
        <taxon>Leotiomycetes</taxon>
        <taxon>Helotiales</taxon>
        <taxon>Mollisiaceae</taxon>
        <taxon>Phialocephala</taxon>
        <taxon>Phialocephala fortinii species complex</taxon>
    </lineage>
</organism>
<dbReference type="Gene3D" id="3.20.100.10">
    <property type="entry name" value="mRNA triphosphatase Cet1-like"/>
    <property type="match status" value="1"/>
</dbReference>
<dbReference type="InterPro" id="IPR004206">
    <property type="entry name" value="mRNA_triPase_Cet1"/>
</dbReference>
<feature type="compositionally biased region" description="Low complexity" evidence="9">
    <location>
        <begin position="410"/>
        <end position="420"/>
    </location>
</feature>
<feature type="region of interest" description="Disordered" evidence="9">
    <location>
        <begin position="394"/>
        <end position="420"/>
    </location>
</feature>
<dbReference type="Proteomes" id="UP000184330">
    <property type="component" value="Unassembled WGS sequence"/>
</dbReference>
<dbReference type="InterPro" id="IPR040343">
    <property type="entry name" value="Cet1/Ctl1"/>
</dbReference>
<comment type="subcellular location">
    <subcellularLocation>
        <location evidence="2 8">Nucleus</location>
    </subcellularLocation>
</comment>
<comment type="subunit">
    <text evidence="8">Heterodimer. The mRNA-capping enzyme is composed of two separate chains alpha and beta, respectively a mRNA guanylyltransferase and an mRNA 5'-triphosphate monophosphatase.</text>
</comment>
<keyword evidence="6 8" id="KW-0539">Nucleus</keyword>
<dbReference type="STRING" id="576137.A0A1L7XNK4"/>
<evidence type="ECO:0000256" key="4">
    <source>
        <dbReference type="ARBA" id="ARBA00022664"/>
    </source>
</evidence>
<reference evidence="11" key="1">
    <citation type="submission" date="2016-03" db="EMBL/GenBank/DDBJ databases">
        <authorList>
            <person name="Ploux O."/>
        </authorList>
    </citation>
    <scope>NUCLEOTIDE SEQUENCE [LARGE SCALE GENOMIC DNA]</scope>
    <source>
        <strain evidence="11">UAMH 11012</strain>
    </source>
</reference>
<feature type="compositionally biased region" description="Pro residues" evidence="9">
    <location>
        <begin position="236"/>
        <end position="245"/>
    </location>
</feature>
<feature type="compositionally biased region" description="Basic and acidic residues" evidence="9">
    <location>
        <begin position="308"/>
        <end position="338"/>
    </location>
</feature>
<protein>
    <recommendedName>
        <fullName evidence="8">mRNA-capping enzyme subunit beta</fullName>
        <ecNumber evidence="8">3.6.1.74</ecNumber>
    </recommendedName>
    <alternativeName>
        <fullName evidence="8">mRNA 5'-phosphatase</fullName>
    </alternativeName>
    <alternativeName>
        <fullName evidence="8">mRNA 5'-triphosphate monophosphatase</fullName>
    </alternativeName>
</protein>
<feature type="compositionally biased region" description="Polar residues" evidence="9">
    <location>
        <begin position="63"/>
        <end position="72"/>
    </location>
</feature>
<feature type="domain" description="mRNA triphosphatase Cet1-like" evidence="10">
    <location>
        <begin position="444"/>
        <end position="689"/>
    </location>
</feature>
<dbReference type="GO" id="GO:0004651">
    <property type="term" value="F:polynucleotide 5'-phosphatase activity"/>
    <property type="evidence" value="ECO:0007669"/>
    <property type="project" value="UniProtKB-UniRule"/>
</dbReference>
<feature type="compositionally biased region" description="Polar residues" evidence="9">
    <location>
        <begin position="146"/>
        <end position="171"/>
    </location>
</feature>
<keyword evidence="5 8" id="KW-0378">Hydrolase</keyword>
<evidence type="ECO:0000313" key="11">
    <source>
        <dbReference type="EMBL" id="CZR66640.1"/>
    </source>
</evidence>
<dbReference type="CDD" id="cd07470">
    <property type="entry name" value="CYTH-like_mRNA_RTPase"/>
    <property type="match status" value="1"/>
</dbReference>
<evidence type="ECO:0000256" key="6">
    <source>
        <dbReference type="ARBA" id="ARBA00023242"/>
    </source>
</evidence>
<evidence type="ECO:0000256" key="3">
    <source>
        <dbReference type="ARBA" id="ARBA00006345"/>
    </source>
</evidence>
<evidence type="ECO:0000256" key="2">
    <source>
        <dbReference type="ARBA" id="ARBA00004123"/>
    </source>
</evidence>
<keyword evidence="12" id="KW-1185">Reference proteome</keyword>
<dbReference type="PANTHER" id="PTHR28118">
    <property type="entry name" value="POLYNUCLEOTIDE 5'-TRIPHOSPHATASE-RELATED"/>
    <property type="match status" value="1"/>
</dbReference>
<evidence type="ECO:0000256" key="9">
    <source>
        <dbReference type="SAM" id="MobiDB-lite"/>
    </source>
</evidence>
<keyword evidence="8" id="KW-0506">mRNA capping</keyword>
<sequence length="731" mass="81238">MDLKSIINIEAGESSVSKQAAPVTPVQAHPQQGFHREYSHPQQPSPGKHPSQDYGAQPGGPYNSPTAYQDNYQGRPPPPPPIQAPPQNDLRSPAGSSKDHNRHFRTPLLHLHTASNNISATNIRKIDRFRSRRVRQRSQSSLSNSTPTSAHSQQQYFSNQYPQDSPISATTPFPPSQIAQHQRQQSQHSQQSQPGTPLGPPLSNQRHPSGSFPQPSSPYQQRGLPSGQYFNFQTSPAPPAPPSIPRLPSTPSAHEPHSQRTSTSEQHRRSQSSRERSESVSPKSQVPSVPRGNIMPPQMENGYNSAKRKMEDRDGVVEEPRRVGEHEVKAEVNGDHKITSTSPQQPPKKRVRYTEPPVWARSVRSKGALSLGAKASGKVNGKLPTGPMGIYPASQAPPPIKSEVNGSTHASPALSRAAPPLAAQDDPSVILGPWEKTITNVKPQDEITKCVADFLFAHVVSRGDLGELASRGVEIEIEAKLGQIIDKDTNERYQLPVLSECVLRPNAGLAFRSSMTEGQHRSLNDFLNKRVADTHPNNPQPKKRVKIEYLHRHERDTFYELPPTMLTHLPVVVREQLNPRHRIKVRVSHDQKTGQVLAKIIKCRITDLDIFNPKAPLDCRISINFEMKFDMELEEIIAASTGDRQPDRNKDRLSYTQSHYQIDLTQVTQTQNTHTGPQMVKEHELEIEVSTAAIRDQGQRAVSQQPNEYLALVEGLVDNVRVLARATPTAH</sequence>
<evidence type="ECO:0000256" key="7">
    <source>
        <dbReference type="ARBA" id="ARBA00047740"/>
    </source>
</evidence>
<dbReference type="EMBL" id="FJOG01000038">
    <property type="protein sequence ID" value="CZR66640.1"/>
    <property type="molecule type" value="Genomic_DNA"/>
</dbReference>
<comment type="cofactor">
    <cofactor evidence="1 8">
        <name>Mg(2+)</name>
        <dbReference type="ChEBI" id="CHEBI:18420"/>
    </cofactor>
</comment>
<dbReference type="Pfam" id="PF02940">
    <property type="entry name" value="mRNA_triPase"/>
    <property type="match status" value="1"/>
</dbReference>